<reference key="1">
    <citation type="journal article" date="2007" name="Nature">
        <title>The medaka draft genome and insights into vertebrate genome evolution.</title>
        <authorList>
            <person name="Kasahara M."/>
            <person name="Naruse K."/>
            <person name="Sasaki S."/>
            <person name="Nakatani Y."/>
            <person name="Qu W."/>
            <person name="Ahsan B."/>
            <person name="Yamada T."/>
            <person name="Nagayasu Y."/>
            <person name="Doi K."/>
            <person name="Kasai Y."/>
            <person name="Jindo T."/>
            <person name="Kobayashi D."/>
            <person name="Shimada A."/>
            <person name="Toyoda A."/>
            <person name="Kuroki Y."/>
            <person name="Fujiyama A."/>
            <person name="Sasaki T."/>
            <person name="Shimizu A."/>
            <person name="Asakawa S."/>
            <person name="Shimizu N."/>
            <person name="Hashimoto S."/>
            <person name="Yang J."/>
            <person name="Lee Y."/>
            <person name="Matsushima K."/>
            <person name="Sugano S."/>
            <person name="Sakaizumi M."/>
            <person name="Narita T."/>
            <person name="Ohishi K."/>
            <person name="Haga S."/>
            <person name="Ohta F."/>
            <person name="Nomoto H."/>
            <person name="Nogata K."/>
            <person name="Morishita T."/>
            <person name="Endo T."/>
            <person name="Shin-I T."/>
            <person name="Takeda H."/>
            <person name="Morishita S."/>
            <person name="Kohara Y."/>
        </authorList>
    </citation>
    <scope>NUCLEOTIDE SEQUENCE [LARGE SCALE GENOMIC DNA]</scope>
    <source>
        <strain>Hd-rR</strain>
    </source>
</reference>
<organism evidence="1 2">
    <name type="scientific">Oryzias latipes</name>
    <name type="common">Japanese rice fish</name>
    <name type="synonym">Japanese killifish</name>
    <dbReference type="NCBI Taxonomy" id="8090"/>
    <lineage>
        <taxon>Eukaryota</taxon>
        <taxon>Metazoa</taxon>
        <taxon>Chordata</taxon>
        <taxon>Craniata</taxon>
        <taxon>Vertebrata</taxon>
        <taxon>Euteleostomi</taxon>
        <taxon>Actinopterygii</taxon>
        <taxon>Neopterygii</taxon>
        <taxon>Teleostei</taxon>
        <taxon>Neoteleostei</taxon>
        <taxon>Acanthomorphata</taxon>
        <taxon>Ovalentaria</taxon>
        <taxon>Atherinomorphae</taxon>
        <taxon>Beloniformes</taxon>
        <taxon>Adrianichthyidae</taxon>
        <taxon>Oryziinae</taxon>
        <taxon>Oryzias</taxon>
    </lineage>
</organism>
<dbReference type="Ensembl" id="ENSORLT00015018498.1">
    <property type="protein sequence ID" value="ENSORLP00015011608.1"/>
    <property type="gene ID" value="ENSORLG00015000758.1"/>
</dbReference>
<dbReference type="Proteomes" id="UP000265200">
    <property type="component" value="Chromosome 5"/>
</dbReference>
<dbReference type="AlphaFoldDB" id="A0A3P9HVB1"/>
<proteinExistence type="predicted"/>
<reference evidence="1" key="4">
    <citation type="submission" date="2025-09" db="UniProtKB">
        <authorList>
            <consortium name="Ensembl"/>
        </authorList>
    </citation>
    <scope>IDENTIFICATION</scope>
    <source>
        <strain evidence="1">HSOK</strain>
    </source>
</reference>
<sequence length="81" mass="8698">MEPSPAAISTLAPQTDLSAKTTAASRYAGCVMETTTVAMMRTNPTPPALVHTGSHSQFLCQTPEVQSTLRAGQVQREMLHR</sequence>
<protein>
    <submittedName>
        <fullName evidence="1">Uncharacterized protein</fullName>
    </submittedName>
</protein>
<evidence type="ECO:0000313" key="1">
    <source>
        <dbReference type="Ensembl" id="ENSORLP00015011608.1"/>
    </source>
</evidence>
<reference evidence="1" key="3">
    <citation type="submission" date="2025-08" db="UniProtKB">
        <authorList>
            <consortium name="Ensembl"/>
        </authorList>
    </citation>
    <scope>IDENTIFICATION</scope>
    <source>
        <strain evidence="1">HSOK</strain>
    </source>
</reference>
<evidence type="ECO:0000313" key="2">
    <source>
        <dbReference type="Proteomes" id="UP000265200"/>
    </source>
</evidence>
<reference evidence="1 2" key="2">
    <citation type="submission" date="2017-04" db="EMBL/GenBank/DDBJ databases">
        <title>CpG methylation of centromeres and impact of large insertions on vertebrate speciation.</title>
        <authorList>
            <person name="Ichikawa K."/>
            <person name="Yoshimura J."/>
            <person name="Morishita S."/>
        </authorList>
    </citation>
    <scope>NUCLEOTIDE SEQUENCE</scope>
    <source>
        <strain evidence="1 2">HSOK</strain>
    </source>
</reference>
<accession>A0A3P9HVB1</accession>
<name>A0A3P9HVB1_ORYLA</name>